<dbReference type="Pfam" id="PF12999">
    <property type="entry name" value="PRKCSH-like"/>
    <property type="match status" value="2"/>
</dbReference>
<dbReference type="GO" id="GO:0006491">
    <property type="term" value="P:N-glycan processing"/>
    <property type="evidence" value="ECO:0007669"/>
    <property type="project" value="TreeGrafter"/>
</dbReference>
<dbReference type="SUPFAM" id="SSF50911">
    <property type="entry name" value="Mannose 6-phosphate receptor domain"/>
    <property type="match status" value="1"/>
</dbReference>
<reference evidence="8" key="1">
    <citation type="journal article" date="2020" name="bioRxiv">
        <title>Whole genome comparisons of ergot fungi reveals the divergence and evolution of species within the genus Claviceps are the result of varying mechanisms driving genome evolution and host range expansion.</title>
        <authorList>
            <person name="Wyka S.A."/>
            <person name="Mondo S.J."/>
            <person name="Liu M."/>
            <person name="Dettman J."/>
            <person name="Nalam V."/>
            <person name="Broders K.D."/>
        </authorList>
    </citation>
    <scope>NUCLEOTIDE SEQUENCE</scope>
    <source>
        <strain evidence="8">CCC 602</strain>
    </source>
</reference>
<name>A0A9P7N355_9HYPO</name>
<dbReference type="InterPro" id="IPR028146">
    <property type="entry name" value="PRKCSH_N"/>
</dbReference>
<keyword evidence="9" id="KW-1185">Reference proteome</keyword>
<feature type="chain" id="PRO_5040302468" description="Glucosidase 2 subunit beta" evidence="6">
    <location>
        <begin position="23"/>
        <end position="566"/>
    </location>
</feature>
<keyword evidence="3" id="KW-0256">Endoplasmic reticulum</keyword>
<evidence type="ECO:0000256" key="5">
    <source>
        <dbReference type="SAM" id="Coils"/>
    </source>
</evidence>
<dbReference type="InterPro" id="IPR036607">
    <property type="entry name" value="PRKCSH"/>
</dbReference>
<accession>A0A9P7N355</accession>
<evidence type="ECO:0000256" key="4">
    <source>
        <dbReference type="ARBA" id="ARBA00023157"/>
    </source>
</evidence>
<gene>
    <name evidence="8" type="ORF">E4U43_005666</name>
</gene>
<evidence type="ECO:0000256" key="1">
    <source>
        <dbReference type="ARBA" id="ARBA00022387"/>
    </source>
</evidence>
<dbReference type="GO" id="GO:0017177">
    <property type="term" value="C:glucosidase II complex"/>
    <property type="evidence" value="ECO:0007669"/>
    <property type="project" value="TreeGrafter"/>
</dbReference>
<evidence type="ECO:0000256" key="2">
    <source>
        <dbReference type="ARBA" id="ARBA00022729"/>
    </source>
</evidence>
<evidence type="ECO:0000256" key="3">
    <source>
        <dbReference type="ARBA" id="ARBA00022824"/>
    </source>
</evidence>
<dbReference type="PANTHER" id="PTHR12630:SF1">
    <property type="entry name" value="GLUCOSIDASE 2 SUBUNIT BETA"/>
    <property type="match status" value="1"/>
</dbReference>
<dbReference type="InterPro" id="IPR009011">
    <property type="entry name" value="Man6P_isomerase_rcpt-bd_dom_sf"/>
</dbReference>
<dbReference type="PROSITE" id="PS51914">
    <property type="entry name" value="MRH"/>
    <property type="match status" value="1"/>
</dbReference>
<organism evidence="8 9">
    <name type="scientific">Claviceps pusilla</name>
    <dbReference type="NCBI Taxonomy" id="123648"/>
    <lineage>
        <taxon>Eukaryota</taxon>
        <taxon>Fungi</taxon>
        <taxon>Dikarya</taxon>
        <taxon>Ascomycota</taxon>
        <taxon>Pezizomycotina</taxon>
        <taxon>Sordariomycetes</taxon>
        <taxon>Hypocreomycetidae</taxon>
        <taxon>Hypocreales</taxon>
        <taxon>Clavicipitaceae</taxon>
        <taxon>Claviceps</taxon>
    </lineage>
</organism>
<feature type="signal peptide" evidence="6">
    <location>
        <begin position="1"/>
        <end position="22"/>
    </location>
</feature>
<feature type="coiled-coil region" evidence="5">
    <location>
        <begin position="397"/>
        <end position="424"/>
    </location>
</feature>
<dbReference type="OrthoDB" id="28322at2759"/>
<dbReference type="InterPro" id="IPR039794">
    <property type="entry name" value="Gtb1-like"/>
</dbReference>
<dbReference type="Gene3D" id="2.70.130.10">
    <property type="entry name" value="Mannose-6-phosphate receptor binding domain"/>
    <property type="match status" value="1"/>
</dbReference>
<dbReference type="PANTHER" id="PTHR12630">
    <property type="entry name" value="N-LINKED OLIGOSACCHARIDE PROCESSING"/>
    <property type="match status" value="1"/>
</dbReference>
<dbReference type="EMBL" id="SRPW01003774">
    <property type="protein sequence ID" value="KAG5986101.1"/>
    <property type="molecule type" value="Genomic_DNA"/>
</dbReference>
<evidence type="ECO:0000313" key="9">
    <source>
        <dbReference type="Proteomes" id="UP000748025"/>
    </source>
</evidence>
<comment type="caution">
    <text evidence="8">The sequence shown here is derived from an EMBL/GenBank/DDBJ whole genome shotgun (WGS) entry which is preliminary data.</text>
</comment>
<keyword evidence="4" id="KW-1015">Disulfide bond</keyword>
<evidence type="ECO:0000256" key="6">
    <source>
        <dbReference type="SAM" id="SignalP"/>
    </source>
</evidence>
<evidence type="ECO:0000259" key="7">
    <source>
        <dbReference type="PROSITE" id="PS51914"/>
    </source>
</evidence>
<keyword evidence="5" id="KW-0175">Coiled coil</keyword>
<dbReference type="Proteomes" id="UP000748025">
    <property type="component" value="Unassembled WGS sequence"/>
</dbReference>
<protein>
    <recommendedName>
        <fullName evidence="1">Glucosidase 2 subunit beta</fullName>
    </recommendedName>
</protein>
<feature type="coiled-coil region" evidence="5">
    <location>
        <begin position="159"/>
        <end position="225"/>
    </location>
</feature>
<dbReference type="InterPro" id="IPR044865">
    <property type="entry name" value="MRH_dom"/>
</dbReference>
<proteinExistence type="predicted"/>
<keyword evidence="2 6" id="KW-0732">Signal</keyword>
<feature type="domain" description="MRH" evidence="7">
    <location>
        <begin position="440"/>
        <end position="554"/>
    </location>
</feature>
<evidence type="ECO:0000313" key="8">
    <source>
        <dbReference type="EMBL" id="KAG5986101.1"/>
    </source>
</evidence>
<dbReference type="AlphaFoldDB" id="A0A9P7N355"/>
<dbReference type="Pfam" id="PF13015">
    <property type="entry name" value="PRKCSH_1"/>
    <property type="match status" value="1"/>
</dbReference>
<sequence length="566" mass="62747">MQQPRSLVLLSAISSLTAAAAAAAAGSLPRGVGPEYVSHYQGKTEFTCISDSSIKLSFDRVNDNTCDCPDGSDEPGTAACAHIDPLSPDQPLPASGIVSSSAKLALPGFWCENKGHIGAYVPFLYVNDGMCDHDLCCDGTEEYGHVGGVKCENRCAQIGKEYQRLAREKRQKMERAAKQKNVMLSEAQKLRREAEAELAQLNSDIAALEVKKTDLQKKYAAAQLHDRGRVVKSEGGGGKLGVLVGLAKRRVSELRSALERVVEERDDLASKVQELEHILRTFKEEYNPNFNDEGVKTAVKAYEDYAAREAEVVRDVQNDADMEEILKEDGETSGVNWAEFEAGEEGSDTDILYSFEAYLPSSVRDFIHDKLAGVKLWLIRNGMLADKSSPGSESQLVKAAREAFEAAEQELQGKTRDRDEEMEDLKKDYGPSDIFRAIKDKCVSIDAGEYEYELCYMDKTMQKSKKGHGHTNMGNFVRIERQMADDEERLDGKSLGRGERIVLKYEDGQQCWNGPRRSTDVWLGCADKEELWRVSEAEKCVYKMEVGTPAACDDAELAQQGVKDEL</sequence>
<feature type="coiled-coil region" evidence="5">
    <location>
        <begin position="251"/>
        <end position="285"/>
    </location>
</feature>